<organism evidence="1 2">
    <name type="scientific">Thermoclostridium stercorarium (strain ATCC 35414 / DSM 8532 / NCIMB 11754)</name>
    <name type="common">Clostridium stercorarium</name>
    <dbReference type="NCBI Taxonomy" id="1121335"/>
    <lineage>
        <taxon>Bacteria</taxon>
        <taxon>Bacillati</taxon>
        <taxon>Bacillota</taxon>
        <taxon>Clostridia</taxon>
        <taxon>Eubacteriales</taxon>
        <taxon>Oscillospiraceae</taxon>
        <taxon>Thermoclostridium</taxon>
    </lineage>
</organism>
<accession>L7VPJ5</accession>
<sequence length="51" mass="5879">MRHAIRDITFRQASKILRFCCRPIRPYPANGQGTCGRPDFNSNAIHQTNTF</sequence>
<reference evidence="1 2" key="1">
    <citation type="journal article" date="2013" name="Genome Announc.">
        <title>Complete genome sequence of Clostridium stercorarium subsp. stercorarium strain DSM 8532, a thermophilic degrader of plant cell wall fibers.</title>
        <authorList>
            <person name="Poehlein A."/>
            <person name="Zverlov V.V."/>
            <person name="Daniel R."/>
            <person name="Schwarz W.H."/>
            <person name="Liebl W."/>
        </authorList>
    </citation>
    <scope>NUCLEOTIDE SEQUENCE [LARGE SCALE GENOMIC DNA]</scope>
    <source>
        <strain evidence="2">ATCC 35414 / DSM 8532 / NCIMB 11754</strain>
    </source>
</reference>
<evidence type="ECO:0000313" key="2">
    <source>
        <dbReference type="Proteomes" id="UP000011220"/>
    </source>
</evidence>
<evidence type="ECO:0000313" key="1">
    <source>
        <dbReference type="EMBL" id="AGC68697.1"/>
    </source>
</evidence>
<dbReference type="EMBL" id="CP004044">
    <property type="protein sequence ID" value="AGC68697.1"/>
    <property type="molecule type" value="Genomic_DNA"/>
</dbReference>
<dbReference type="KEGG" id="css:Cst_c17150"/>
<protein>
    <submittedName>
        <fullName evidence="1">Uncharacterized protein</fullName>
    </submittedName>
</protein>
<dbReference type="STRING" id="1121335.Cst_c17150"/>
<gene>
    <name evidence="1" type="ordered locus">Cst_c17150</name>
</gene>
<dbReference type="Proteomes" id="UP000011220">
    <property type="component" value="Chromosome"/>
</dbReference>
<dbReference type="AlphaFoldDB" id="L7VPJ5"/>
<keyword evidence="2" id="KW-1185">Reference proteome</keyword>
<proteinExistence type="predicted"/>
<name>L7VPJ5_THES1</name>